<comment type="caution">
    <text evidence="1">The sequence shown here is derived from an EMBL/GenBank/DDBJ whole genome shotgun (WGS) entry which is preliminary data.</text>
</comment>
<dbReference type="Proteomes" id="UP001375382">
    <property type="component" value="Unassembled WGS sequence"/>
</dbReference>
<evidence type="ECO:0000313" key="2">
    <source>
        <dbReference type="Proteomes" id="UP001375382"/>
    </source>
</evidence>
<sequence length="100" mass="11531">MIQIETTPAFRDFMLNKRFRGQVRNLATSLITALRINPHGRELVSVCGQGGEADNCEAIFSWVKHEACCASCIKVLDFKALQRRFVRFLLENTNQKEYHE</sequence>
<proteinExistence type="predicted"/>
<organism evidence="1 2">
    <name type="scientific">Rheinheimera muenzenbergensis</name>
    <dbReference type="NCBI Taxonomy" id="1193628"/>
    <lineage>
        <taxon>Bacteria</taxon>
        <taxon>Pseudomonadati</taxon>
        <taxon>Pseudomonadota</taxon>
        <taxon>Gammaproteobacteria</taxon>
        <taxon>Chromatiales</taxon>
        <taxon>Chromatiaceae</taxon>
        <taxon>Rheinheimera</taxon>
    </lineage>
</organism>
<keyword evidence="2" id="KW-1185">Reference proteome</keyword>
<reference evidence="1 2" key="1">
    <citation type="journal article" date="2023" name="Ecotoxicol. Environ. Saf.">
        <title>Mercury remediation potential of mercury-resistant strain Rheinheimera metallidurans sp. nov. isolated from a municipal waste dumping site.</title>
        <authorList>
            <person name="Yadav V."/>
            <person name="Manjhi A."/>
            <person name="Vadakedath N."/>
        </authorList>
    </citation>
    <scope>NUCLEOTIDE SEQUENCE [LARGE SCALE GENOMIC DNA]</scope>
    <source>
        <strain evidence="1 2">E-49</strain>
    </source>
</reference>
<dbReference type="EMBL" id="JALAAR010000017">
    <property type="protein sequence ID" value="MEH8018938.1"/>
    <property type="molecule type" value="Genomic_DNA"/>
</dbReference>
<dbReference type="RefSeq" id="WP_335737332.1">
    <property type="nucleotide sequence ID" value="NZ_JALAAR010000017.1"/>
</dbReference>
<accession>A0ABU8CBS1</accession>
<evidence type="ECO:0000313" key="1">
    <source>
        <dbReference type="EMBL" id="MEH8018938.1"/>
    </source>
</evidence>
<name>A0ABU8CBS1_9GAMM</name>
<gene>
    <name evidence="1" type="ORF">MN202_16975</name>
</gene>
<protein>
    <submittedName>
        <fullName evidence="1">Uncharacterized protein</fullName>
    </submittedName>
</protein>